<evidence type="ECO:0000256" key="4">
    <source>
        <dbReference type="ARBA" id="ARBA00022771"/>
    </source>
</evidence>
<dbReference type="GO" id="GO:0008270">
    <property type="term" value="F:zinc ion binding"/>
    <property type="evidence" value="ECO:0007669"/>
    <property type="project" value="UniProtKB-KW"/>
</dbReference>
<dbReference type="STRING" id="6216.A0A0R3SSM4"/>
<dbReference type="WBParaSite" id="HDID_0000831301-mRNA-1">
    <property type="protein sequence ID" value="HDID_0000831301-mRNA-1"/>
    <property type="gene ID" value="HDID_0000831301"/>
</dbReference>
<evidence type="ECO:0000256" key="9">
    <source>
        <dbReference type="PROSITE-ProRule" id="PRU00146"/>
    </source>
</evidence>
<keyword evidence="8" id="KW-0539">Nucleus</keyword>
<evidence type="ECO:0000313" key="12">
    <source>
        <dbReference type="Proteomes" id="UP000274504"/>
    </source>
</evidence>
<keyword evidence="2" id="KW-0479">Metal-binding</keyword>
<dbReference type="InterPro" id="IPR019787">
    <property type="entry name" value="Znf_PHD-finger"/>
</dbReference>
<dbReference type="PROSITE" id="PS50016">
    <property type="entry name" value="ZF_PHD_2"/>
    <property type="match status" value="1"/>
</dbReference>
<dbReference type="SUPFAM" id="SSF57903">
    <property type="entry name" value="FYVE/PHD zinc finger"/>
    <property type="match status" value="1"/>
</dbReference>
<evidence type="ECO:0000256" key="2">
    <source>
        <dbReference type="ARBA" id="ARBA00022723"/>
    </source>
</evidence>
<dbReference type="InterPro" id="IPR013083">
    <property type="entry name" value="Znf_RING/FYVE/PHD"/>
</dbReference>
<evidence type="ECO:0000259" key="10">
    <source>
        <dbReference type="PROSITE" id="PS50016"/>
    </source>
</evidence>
<keyword evidence="3" id="KW-0677">Repeat</keyword>
<evidence type="ECO:0000256" key="5">
    <source>
        <dbReference type="ARBA" id="ARBA00022833"/>
    </source>
</evidence>
<evidence type="ECO:0000256" key="1">
    <source>
        <dbReference type="ARBA" id="ARBA00004123"/>
    </source>
</evidence>
<evidence type="ECO:0000256" key="8">
    <source>
        <dbReference type="ARBA" id="ARBA00023242"/>
    </source>
</evidence>
<dbReference type="InterPro" id="IPR001965">
    <property type="entry name" value="Znf_PHD"/>
</dbReference>
<evidence type="ECO:0000256" key="6">
    <source>
        <dbReference type="ARBA" id="ARBA00023015"/>
    </source>
</evidence>
<dbReference type="Pfam" id="PF00628">
    <property type="entry name" value="PHD"/>
    <property type="match status" value="1"/>
</dbReference>
<keyword evidence="5" id="KW-0862">Zinc</keyword>
<organism evidence="13">
    <name type="scientific">Hymenolepis diminuta</name>
    <name type="common">Rat tapeworm</name>
    <dbReference type="NCBI Taxonomy" id="6216"/>
    <lineage>
        <taxon>Eukaryota</taxon>
        <taxon>Metazoa</taxon>
        <taxon>Spiralia</taxon>
        <taxon>Lophotrochozoa</taxon>
        <taxon>Platyhelminthes</taxon>
        <taxon>Cestoda</taxon>
        <taxon>Eucestoda</taxon>
        <taxon>Cyclophyllidea</taxon>
        <taxon>Hymenolepididae</taxon>
        <taxon>Hymenolepis</taxon>
    </lineage>
</organism>
<dbReference type="Proteomes" id="UP000274504">
    <property type="component" value="Unassembled WGS sequence"/>
</dbReference>
<reference evidence="13" key="1">
    <citation type="submission" date="2017-02" db="UniProtKB">
        <authorList>
            <consortium name="WormBaseParasite"/>
        </authorList>
    </citation>
    <scope>IDENTIFICATION</scope>
</reference>
<protein>
    <submittedName>
        <fullName evidence="13">PHD-type domain-containing protein</fullName>
    </submittedName>
</protein>
<sequence length="82" mass="8968">MSSLLLIEGLKDLKGVRCDSEEMLFCDDCDRGYHMFCLRPPLTQPPEGSWSCTLCLERFKEAAASNVNAAANSNTVAKPLAS</sequence>
<dbReference type="PANTHER" id="PTHR45888">
    <property type="entry name" value="HL01030P-RELATED"/>
    <property type="match status" value="1"/>
</dbReference>
<comment type="subcellular location">
    <subcellularLocation>
        <location evidence="1">Nucleus</location>
    </subcellularLocation>
</comment>
<evidence type="ECO:0000313" key="11">
    <source>
        <dbReference type="EMBL" id="VDL60629.1"/>
    </source>
</evidence>
<keyword evidence="7" id="KW-0804">Transcription</keyword>
<gene>
    <name evidence="11" type="ORF">HDID_LOCUS8311</name>
</gene>
<dbReference type="GO" id="GO:0007399">
    <property type="term" value="P:nervous system development"/>
    <property type="evidence" value="ECO:0007669"/>
    <property type="project" value="TreeGrafter"/>
</dbReference>
<dbReference type="Gene3D" id="3.30.40.10">
    <property type="entry name" value="Zinc/RING finger domain, C3HC4 (zinc finger)"/>
    <property type="match status" value="1"/>
</dbReference>
<dbReference type="OrthoDB" id="1903104at2759"/>
<reference evidence="11 12" key="2">
    <citation type="submission" date="2018-11" db="EMBL/GenBank/DDBJ databases">
        <authorList>
            <consortium name="Pathogen Informatics"/>
        </authorList>
    </citation>
    <scope>NUCLEOTIDE SEQUENCE [LARGE SCALE GENOMIC DNA]</scope>
</reference>
<evidence type="ECO:0000313" key="13">
    <source>
        <dbReference type="WBParaSite" id="HDID_0000831301-mRNA-1"/>
    </source>
</evidence>
<dbReference type="SMART" id="SM00249">
    <property type="entry name" value="PHD"/>
    <property type="match status" value="1"/>
</dbReference>
<dbReference type="GO" id="GO:0071565">
    <property type="term" value="C:nBAF complex"/>
    <property type="evidence" value="ECO:0007669"/>
    <property type="project" value="TreeGrafter"/>
</dbReference>
<name>A0A0R3SSM4_HYMDI</name>
<feature type="domain" description="PHD-type" evidence="10">
    <location>
        <begin position="1"/>
        <end position="58"/>
    </location>
</feature>
<evidence type="ECO:0000256" key="3">
    <source>
        <dbReference type="ARBA" id="ARBA00022737"/>
    </source>
</evidence>
<dbReference type="InterPro" id="IPR011011">
    <property type="entry name" value="Znf_FYVE_PHD"/>
</dbReference>
<accession>A0A0R3SSM4</accession>
<evidence type="ECO:0000256" key="7">
    <source>
        <dbReference type="ARBA" id="ARBA00023163"/>
    </source>
</evidence>
<dbReference type="EMBL" id="UYSG01011061">
    <property type="protein sequence ID" value="VDL60629.1"/>
    <property type="molecule type" value="Genomic_DNA"/>
</dbReference>
<keyword evidence="6" id="KW-0805">Transcription regulation</keyword>
<dbReference type="AlphaFoldDB" id="A0A0R3SSM4"/>
<proteinExistence type="predicted"/>
<keyword evidence="4 9" id="KW-0863">Zinc-finger</keyword>
<dbReference type="PANTHER" id="PTHR45888:SF5">
    <property type="entry name" value="D4, ISOFORM A"/>
    <property type="match status" value="1"/>
</dbReference>